<dbReference type="Proteomes" id="UP000324760">
    <property type="component" value="Chromosome"/>
</dbReference>
<keyword evidence="1" id="KW-0175">Coiled coil</keyword>
<evidence type="ECO:0000256" key="1">
    <source>
        <dbReference type="SAM" id="Coils"/>
    </source>
</evidence>
<accession>A0A5P1RDE2</accession>
<feature type="coiled-coil region" evidence="1">
    <location>
        <begin position="124"/>
        <end position="168"/>
    </location>
</feature>
<dbReference type="EMBL" id="CP043869">
    <property type="protein sequence ID" value="QEQ97275.1"/>
    <property type="molecule type" value="Genomic_DNA"/>
</dbReference>
<proteinExistence type="predicted"/>
<name>A0A5P1RDE2_9GAMM</name>
<keyword evidence="4" id="KW-1185">Reference proteome</keyword>
<evidence type="ECO:0000256" key="2">
    <source>
        <dbReference type="SAM" id="SignalP"/>
    </source>
</evidence>
<dbReference type="RefSeq" id="WP_138987083.1">
    <property type="nucleotide sequence ID" value="NZ_CP043869.1"/>
</dbReference>
<protein>
    <submittedName>
        <fullName evidence="3">Uncharacterized protein</fullName>
    </submittedName>
</protein>
<dbReference type="KEGG" id="ncu:F0U83_11430"/>
<sequence>MTRLIPTSLLVCTLLISSGCQTLESLTALDSHQQPNCLLPASLLKDLVEEEQRFLTSDNTLRKQMLQDVKDKPARLVNLLSSITTDRSAKEQALSIYAQLPLLPNQSCSSDRYLYLRFRQAQANLQMLDELAALNRQLNAANTTISEQQQQIDALTQLEQAITRQREEH</sequence>
<feature type="signal peptide" evidence="2">
    <location>
        <begin position="1"/>
        <end position="22"/>
    </location>
</feature>
<dbReference type="PROSITE" id="PS51257">
    <property type="entry name" value="PROKAR_LIPOPROTEIN"/>
    <property type="match status" value="1"/>
</dbReference>
<dbReference type="AlphaFoldDB" id="A0A5P1RDE2"/>
<dbReference type="OrthoDB" id="6121584at2"/>
<keyword evidence="2" id="KW-0732">Signal</keyword>
<organism evidence="3 4">
    <name type="scientific">Neptunomonas concharum</name>
    <dbReference type="NCBI Taxonomy" id="1031538"/>
    <lineage>
        <taxon>Bacteria</taxon>
        <taxon>Pseudomonadati</taxon>
        <taxon>Pseudomonadota</taxon>
        <taxon>Gammaproteobacteria</taxon>
        <taxon>Oceanospirillales</taxon>
        <taxon>Oceanospirillaceae</taxon>
        <taxon>Neptunomonas</taxon>
    </lineage>
</organism>
<reference evidence="3 4" key="1">
    <citation type="journal article" date="2019" name="Biochem. Eng. J.">
        <title>Metabolic engineering of the marine bacteria Neptunomonas concharum for the production of acetoin and meso-2,3-butanediol from acetate.</title>
        <authorList>
            <person name="Li W."/>
            <person name="Pu N."/>
            <person name="Liu C.-X."/>
            <person name="Yuan Q.-P."/>
            <person name="Li Z.-J."/>
        </authorList>
    </citation>
    <scope>NUCLEOTIDE SEQUENCE [LARGE SCALE GENOMIC DNA]</scope>
    <source>
        <strain evidence="3 4">JCM17730</strain>
    </source>
</reference>
<gene>
    <name evidence="3" type="ORF">F0U83_11430</name>
</gene>
<feature type="chain" id="PRO_5024912289" evidence="2">
    <location>
        <begin position="23"/>
        <end position="169"/>
    </location>
</feature>
<evidence type="ECO:0000313" key="4">
    <source>
        <dbReference type="Proteomes" id="UP000324760"/>
    </source>
</evidence>
<evidence type="ECO:0000313" key="3">
    <source>
        <dbReference type="EMBL" id="QEQ97275.1"/>
    </source>
</evidence>